<gene>
    <name evidence="1" type="ORF">HNY73_000809</name>
</gene>
<protein>
    <submittedName>
        <fullName evidence="1">Uncharacterized protein</fullName>
    </submittedName>
</protein>
<accession>A0A8T0FZA4</accession>
<evidence type="ECO:0000313" key="2">
    <source>
        <dbReference type="Proteomes" id="UP000807504"/>
    </source>
</evidence>
<dbReference type="AlphaFoldDB" id="A0A8T0FZA4"/>
<reference evidence="1" key="2">
    <citation type="submission" date="2020-06" db="EMBL/GenBank/DDBJ databases">
        <authorList>
            <person name="Sheffer M."/>
        </authorList>
    </citation>
    <scope>NUCLEOTIDE SEQUENCE</scope>
</reference>
<dbReference type="Pfam" id="PF05380">
    <property type="entry name" value="Peptidase_A17"/>
    <property type="match status" value="2"/>
</dbReference>
<name>A0A8T0FZA4_ARGBR</name>
<keyword evidence="2" id="KW-1185">Reference proteome</keyword>
<dbReference type="PANTHER" id="PTHR47331">
    <property type="entry name" value="PHD-TYPE DOMAIN-CONTAINING PROTEIN"/>
    <property type="match status" value="1"/>
</dbReference>
<organism evidence="1 2">
    <name type="scientific">Argiope bruennichi</name>
    <name type="common">Wasp spider</name>
    <name type="synonym">Aranea bruennichi</name>
    <dbReference type="NCBI Taxonomy" id="94029"/>
    <lineage>
        <taxon>Eukaryota</taxon>
        <taxon>Metazoa</taxon>
        <taxon>Ecdysozoa</taxon>
        <taxon>Arthropoda</taxon>
        <taxon>Chelicerata</taxon>
        <taxon>Arachnida</taxon>
        <taxon>Araneae</taxon>
        <taxon>Araneomorphae</taxon>
        <taxon>Entelegynae</taxon>
        <taxon>Araneoidea</taxon>
        <taxon>Araneidae</taxon>
        <taxon>Argiope</taxon>
    </lineage>
</organism>
<proteinExistence type="predicted"/>
<comment type="caution">
    <text evidence="1">The sequence shown here is derived from an EMBL/GenBank/DDBJ whole genome shotgun (WGS) entry which is preliminary data.</text>
</comment>
<evidence type="ECO:0000313" key="1">
    <source>
        <dbReference type="EMBL" id="KAF8796437.1"/>
    </source>
</evidence>
<reference evidence="1" key="1">
    <citation type="journal article" date="2020" name="bioRxiv">
        <title>Chromosome-level reference genome of the European wasp spider Argiope bruennichi: a resource for studies on range expansion and evolutionary adaptation.</title>
        <authorList>
            <person name="Sheffer M.M."/>
            <person name="Hoppe A."/>
            <person name="Krehenwinkel H."/>
            <person name="Uhl G."/>
            <person name="Kuss A.W."/>
            <person name="Jensen L."/>
            <person name="Jensen C."/>
            <person name="Gillespie R.G."/>
            <person name="Hoff K.J."/>
            <person name="Prost S."/>
        </authorList>
    </citation>
    <scope>NUCLEOTIDE SEQUENCE</scope>
</reference>
<dbReference type="InterPro" id="IPR008042">
    <property type="entry name" value="Retrotrans_Pao"/>
</dbReference>
<sequence length="243" mass="28050">MYSFPFSDVEAIELHGFSDASEAAFGAVVYCKSQTPAGECLCNHCTLLGLNWNLKQDTPSCCPKDENLVLTKRDLLSLAQSIFDPLDISSPVTIISKFMLQEFWNLGLKWDGRPEGLSKRFWNWLKGIKNLSEVKIPRWMKLSQGEEERKKKENIWKFIPPSAPWWERLIDLRLYALEVQTPSVENLLEKRACGVEDEKEEAVQQQYVEHPELPESDETSLSNLNTMKTRFGRKIQVPNWLDL</sequence>
<dbReference type="Proteomes" id="UP000807504">
    <property type="component" value="Unassembled WGS sequence"/>
</dbReference>
<dbReference type="EMBL" id="JABXBU010000001">
    <property type="protein sequence ID" value="KAF8796437.1"/>
    <property type="molecule type" value="Genomic_DNA"/>
</dbReference>